<evidence type="ECO:0000256" key="3">
    <source>
        <dbReference type="PROSITE-ProRule" id="PRU00339"/>
    </source>
</evidence>
<dbReference type="InterPro" id="IPR051012">
    <property type="entry name" value="CellSynth/LPSAsmb/PSIAsmb"/>
</dbReference>
<dbReference type="PANTHER" id="PTHR45586:SF1">
    <property type="entry name" value="LIPOPOLYSACCHARIDE ASSEMBLY PROTEIN B"/>
    <property type="match status" value="1"/>
</dbReference>
<reference evidence="7 8" key="1">
    <citation type="submission" date="2017-10" db="EMBL/GenBank/DDBJ databases">
        <title>Novel microbial diversity and functional potential in the marine mammal oral microbiome.</title>
        <authorList>
            <person name="Dudek N.K."/>
            <person name="Sun C.L."/>
            <person name="Burstein D."/>
            <person name="Kantor R.S."/>
            <person name="Aliaga Goltsman D.S."/>
            <person name="Bik E.M."/>
            <person name="Thomas B.C."/>
            <person name="Banfield J.F."/>
            <person name="Relman D.A."/>
        </authorList>
    </citation>
    <scope>NUCLEOTIDE SEQUENCE [LARGE SCALE GENOMIC DNA]</scope>
    <source>
        <strain evidence="7">DOLJORAL78_47_202</strain>
    </source>
</reference>
<protein>
    <recommendedName>
        <fullName evidence="6">Tetratricopeptide repeat protein 21A/21B C-terminal ARM domain-containing protein</fullName>
    </recommendedName>
</protein>
<dbReference type="PROSITE" id="PS50005">
    <property type="entry name" value="TPR"/>
    <property type="match status" value="4"/>
</dbReference>
<feature type="repeat" description="TPR" evidence="3">
    <location>
        <begin position="430"/>
        <end position="463"/>
    </location>
</feature>
<evidence type="ECO:0000313" key="8">
    <source>
        <dbReference type="Proteomes" id="UP000231203"/>
    </source>
</evidence>
<feature type="chain" id="PRO_5013546029" description="Tetratricopeptide repeat protein 21A/21B C-terminal ARM domain-containing protein" evidence="5">
    <location>
        <begin position="23"/>
        <end position="586"/>
    </location>
</feature>
<gene>
    <name evidence="7" type="ORF">CSA25_06305</name>
</gene>
<dbReference type="Pfam" id="PF14559">
    <property type="entry name" value="TPR_19"/>
    <property type="match status" value="1"/>
</dbReference>
<dbReference type="PANTHER" id="PTHR45586">
    <property type="entry name" value="TPR REPEAT-CONTAINING PROTEIN PA4667"/>
    <property type="match status" value="1"/>
</dbReference>
<dbReference type="InterPro" id="IPR011990">
    <property type="entry name" value="TPR-like_helical_dom_sf"/>
</dbReference>
<feature type="repeat" description="TPR" evidence="3">
    <location>
        <begin position="328"/>
        <end position="361"/>
    </location>
</feature>
<organism evidence="7 8">
    <name type="scientific">Desulfobacter postgatei</name>
    <dbReference type="NCBI Taxonomy" id="2293"/>
    <lineage>
        <taxon>Bacteria</taxon>
        <taxon>Pseudomonadati</taxon>
        <taxon>Thermodesulfobacteriota</taxon>
        <taxon>Desulfobacteria</taxon>
        <taxon>Desulfobacterales</taxon>
        <taxon>Desulfobacteraceae</taxon>
        <taxon>Desulfobacter</taxon>
    </lineage>
</organism>
<comment type="caution">
    <text evidence="7">The sequence shown here is derived from an EMBL/GenBank/DDBJ whole genome shotgun (WGS) entry which is preliminary data.</text>
</comment>
<dbReference type="InterPro" id="IPR019734">
    <property type="entry name" value="TPR_rpt"/>
</dbReference>
<dbReference type="SUPFAM" id="SSF48452">
    <property type="entry name" value="TPR-like"/>
    <property type="match status" value="2"/>
</dbReference>
<feature type="repeat" description="TPR" evidence="3">
    <location>
        <begin position="155"/>
        <end position="188"/>
    </location>
</feature>
<evidence type="ECO:0000256" key="5">
    <source>
        <dbReference type="SAM" id="SignalP"/>
    </source>
</evidence>
<name>A0A2G6MQ24_9BACT</name>
<keyword evidence="4" id="KW-0175">Coiled coil</keyword>
<dbReference type="SMART" id="SM00028">
    <property type="entry name" value="TPR"/>
    <property type="match status" value="10"/>
</dbReference>
<dbReference type="Pfam" id="PF13174">
    <property type="entry name" value="TPR_6"/>
    <property type="match status" value="1"/>
</dbReference>
<dbReference type="Proteomes" id="UP000231203">
    <property type="component" value="Unassembled WGS sequence"/>
</dbReference>
<dbReference type="Gene3D" id="1.25.40.10">
    <property type="entry name" value="Tetratricopeptide repeat domain"/>
    <property type="match status" value="3"/>
</dbReference>
<dbReference type="EMBL" id="PDTI01000058">
    <property type="protein sequence ID" value="PIE62193.1"/>
    <property type="molecule type" value="Genomic_DNA"/>
</dbReference>
<keyword evidence="1" id="KW-0677">Repeat</keyword>
<dbReference type="InterPro" id="IPR056834">
    <property type="entry name" value="ARM_TT21_C"/>
</dbReference>
<feature type="domain" description="Tetratricopeptide repeat protein 21A/21B C-terminal ARM" evidence="6">
    <location>
        <begin position="394"/>
        <end position="577"/>
    </location>
</feature>
<feature type="coiled-coil region" evidence="4">
    <location>
        <begin position="557"/>
        <end position="584"/>
    </location>
</feature>
<dbReference type="Pfam" id="PF25063">
    <property type="entry name" value="ARM_TT21_C"/>
    <property type="match status" value="1"/>
</dbReference>
<evidence type="ECO:0000313" key="7">
    <source>
        <dbReference type="EMBL" id="PIE62193.1"/>
    </source>
</evidence>
<evidence type="ECO:0000256" key="4">
    <source>
        <dbReference type="SAM" id="Coils"/>
    </source>
</evidence>
<evidence type="ECO:0000256" key="1">
    <source>
        <dbReference type="ARBA" id="ARBA00022737"/>
    </source>
</evidence>
<keyword evidence="2 3" id="KW-0802">TPR repeat</keyword>
<dbReference type="AlphaFoldDB" id="A0A2G6MQ24"/>
<proteinExistence type="predicted"/>
<keyword evidence="5" id="KW-0732">Signal</keyword>
<evidence type="ECO:0000259" key="6">
    <source>
        <dbReference type="Pfam" id="PF25063"/>
    </source>
</evidence>
<evidence type="ECO:0000256" key="2">
    <source>
        <dbReference type="ARBA" id="ARBA00022803"/>
    </source>
</evidence>
<feature type="signal peptide" evidence="5">
    <location>
        <begin position="1"/>
        <end position="22"/>
    </location>
</feature>
<feature type="repeat" description="TPR" evidence="3">
    <location>
        <begin position="396"/>
        <end position="429"/>
    </location>
</feature>
<accession>A0A2G6MQ24</accession>
<sequence length="586" mass="67240">MKYLKVCTLALAAVLTFFPVSGCIKHPEDPGLEQSGSKHIADQDPMSTQNSDFQALYYYLMARRCDNKNQSEQAQKALEMAIAKDPDSCFLQREQIIRLQKQKKSSQAMALAQDLAEKYPDNVENLLLLARMKKVDEKGMSTLLEQILQLAPENKETFLRLGKLYMDEGMTLKAIDLFSRMVKIFPDYYVAHFYLGETRRMADQPAAAKASYLKTLELEPDLLEPRFRLVDVYKAMDEETHKAEIITALNDILNFDPGNERALIELSLLYFNTKDYQNADGMFAELAREIRENPDLVVMIAQTLIPERRYQDAATILSQVRKILPGNANINFFLGMVYEGLKEPDKAIEYYLKVTPDHPQYKKTIISIAFLYKEMDRILEAIRFLEKHHRQSPSDIDITAYLASFYQENKSYEIAVTMLQQALKNAPQNTALLFKLGVVLDTAGQRQKSIETMKNIIKLDPKHASALNYLGYTYAEMGIHLDQALELVQQALAIRPKDGYITDSLGWIYFKKQVYEKAVFYLEKAVELSDYEAVITAHLADAYLKTGQQKKAVAMYKKALDNARPDQKKERREIEEKLNNLKNAMQ</sequence>